<name>A0AAU6W0Q0_9VIRU</name>
<proteinExistence type="predicted"/>
<accession>A0AAU6W0Q0</accession>
<protein>
    <submittedName>
        <fullName evidence="1">Uncharacterized protein</fullName>
    </submittedName>
</protein>
<dbReference type="Gene3D" id="3.30.40.220">
    <property type="match status" value="1"/>
</dbReference>
<sequence length="174" mass="19327">MICMTCNTDKDLDLFPVQRQVASSRGSGVVAYRKHCKACTAERARAFRLANPGYKGSGKVTKYPVEMRKVVSMIANRVQDAKSRAKSAFDIDTDFMYDLAVAQDWQCALSGILLGTKKCMPHVMSIDQIDAGQGYVRGNVQWVSWAVNRAKGDLSMGELKSMCTAILRRCNDYP</sequence>
<gene>
    <name evidence="1" type="ORF">Draal03_00014</name>
</gene>
<evidence type="ECO:0000313" key="1">
    <source>
        <dbReference type="EMBL" id="XAI70187.1"/>
    </source>
</evidence>
<organism evidence="1">
    <name type="scientific">Pseudomonas phage Draal03</name>
    <dbReference type="NCBI Taxonomy" id="3138530"/>
    <lineage>
        <taxon>Viruses</taxon>
    </lineage>
</organism>
<reference evidence="1" key="1">
    <citation type="journal article" date="2024" name="J. Gen. Virol.">
        <title>Novel phages of Pseudomonas syringae unveil numerous potential auxiliary metabolic genes.</title>
        <authorList>
            <person name="Feltin C."/>
            <person name="Garneau J.R."/>
            <person name="Morris C.E."/>
            <person name="Berard A."/>
            <person name="Torres-Barcelo C."/>
        </authorList>
    </citation>
    <scope>NUCLEOTIDE SEQUENCE</scope>
</reference>
<dbReference type="EMBL" id="PP179319">
    <property type="protein sequence ID" value="XAI70187.1"/>
    <property type="molecule type" value="Genomic_DNA"/>
</dbReference>